<evidence type="ECO:0000256" key="3">
    <source>
        <dbReference type="SAM" id="Phobius"/>
    </source>
</evidence>
<dbReference type="STRING" id="311333.SAMN05421664_3344"/>
<evidence type="ECO:0000256" key="2">
    <source>
        <dbReference type="SAM" id="MobiDB-lite"/>
    </source>
</evidence>
<dbReference type="Pfam" id="PF05569">
    <property type="entry name" value="Peptidase_M56"/>
    <property type="match status" value="1"/>
</dbReference>
<reference evidence="6" key="1">
    <citation type="submission" date="2016-10" db="EMBL/GenBank/DDBJ databases">
        <authorList>
            <person name="Varghese N."/>
            <person name="Submissions S."/>
        </authorList>
    </citation>
    <scope>NUCLEOTIDE SEQUENCE [LARGE SCALE GENOMIC DNA]</scope>
    <source>
        <strain evidence="6">DSM 17072</strain>
    </source>
</reference>
<organism evidence="5 6">
    <name type="scientific">Chryseobacterium soldanellicola</name>
    <dbReference type="NCBI Taxonomy" id="311333"/>
    <lineage>
        <taxon>Bacteria</taxon>
        <taxon>Pseudomonadati</taxon>
        <taxon>Bacteroidota</taxon>
        <taxon>Flavobacteriia</taxon>
        <taxon>Flavobacteriales</taxon>
        <taxon>Weeksellaceae</taxon>
        <taxon>Chryseobacterium group</taxon>
        <taxon>Chryseobacterium</taxon>
    </lineage>
</organism>
<feature type="transmembrane region" description="Helical" evidence="3">
    <location>
        <begin position="264"/>
        <end position="283"/>
    </location>
</feature>
<dbReference type="InterPro" id="IPR052173">
    <property type="entry name" value="Beta-lactam_resp_regulator"/>
</dbReference>
<keyword evidence="3" id="KW-0472">Membrane</keyword>
<evidence type="ECO:0000313" key="5">
    <source>
        <dbReference type="EMBL" id="SDR06063.1"/>
    </source>
</evidence>
<feature type="region of interest" description="Disordered" evidence="2">
    <location>
        <begin position="589"/>
        <end position="615"/>
    </location>
</feature>
<name>A0A1H1FYP0_9FLAO</name>
<dbReference type="CDD" id="cd07341">
    <property type="entry name" value="M56_BlaR1_MecR1_like"/>
    <property type="match status" value="1"/>
</dbReference>
<feature type="transmembrane region" description="Helical" evidence="3">
    <location>
        <begin position="87"/>
        <end position="105"/>
    </location>
</feature>
<dbReference type="AlphaFoldDB" id="A0A1H1FYP0"/>
<keyword evidence="6" id="KW-1185">Reference proteome</keyword>
<protein>
    <submittedName>
        <fullName evidence="5">BlaR1 peptidase M56</fullName>
    </submittedName>
</protein>
<accession>A0A1H1FYP0</accession>
<evidence type="ECO:0000259" key="4">
    <source>
        <dbReference type="Pfam" id="PF05569"/>
    </source>
</evidence>
<dbReference type="EMBL" id="FNKL01000004">
    <property type="protein sequence ID" value="SDR06063.1"/>
    <property type="molecule type" value="Genomic_DNA"/>
</dbReference>
<feature type="transmembrane region" description="Helical" evidence="3">
    <location>
        <begin position="36"/>
        <end position="52"/>
    </location>
</feature>
<dbReference type="OrthoDB" id="1522859at2"/>
<dbReference type="PANTHER" id="PTHR34978:SF3">
    <property type="entry name" value="SLR0241 PROTEIN"/>
    <property type="match status" value="1"/>
</dbReference>
<feature type="transmembrane region" description="Helical" evidence="3">
    <location>
        <begin position="6"/>
        <end position="24"/>
    </location>
</feature>
<proteinExistence type="predicted"/>
<keyword evidence="3" id="KW-1133">Transmembrane helix</keyword>
<dbReference type="PANTHER" id="PTHR34978">
    <property type="entry name" value="POSSIBLE SENSOR-TRANSDUCER PROTEIN BLAR"/>
    <property type="match status" value="1"/>
</dbReference>
<dbReference type="Proteomes" id="UP000199627">
    <property type="component" value="Unassembled WGS sequence"/>
</dbReference>
<feature type="coiled-coil region" evidence="1">
    <location>
        <begin position="485"/>
        <end position="523"/>
    </location>
</feature>
<dbReference type="InterPro" id="IPR008756">
    <property type="entry name" value="Peptidase_M56"/>
</dbReference>
<evidence type="ECO:0000256" key="1">
    <source>
        <dbReference type="SAM" id="Coils"/>
    </source>
</evidence>
<keyword evidence="3" id="KW-0812">Transmembrane</keyword>
<evidence type="ECO:0000313" key="6">
    <source>
        <dbReference type="Proteomes" id="UP000199627"/>
    </source>
</evidence>
<feature type="domain" description="Peptidase M56" evidence="4">
    <location>
        <begin position="161"/>
        <end position="255"/>
    </location>
</feature>
<keyword evidence="1" id="KW-0175">Coiled coil</keyword>
<sequence>MEAILLYFGKVILCSGVMFLYYQLSLKDKTFHHYNRFYLLAAMLISLLLPLIKVDDFTIEVNSDVYSLIDKIQNFNSDKNVINNDHTYFRIIFSALGLVSLYFLGKFMYGIFRIQQLKGQFQKESFDGINFYHTNLTEAPFSYFKNLFWKNSIMLNSEIGEQILKHEMVHIEQKHSFDKIFMEIITSVFWFNPFFHIIKKELSLIHEYLADKKAVKQSDTKAFAQMLLASHFSGTQLPATSPFLSSNLKKRLKMLQKPQTKFGYARRIFALPVLFSVAFAYMVNAKNKEIKATNIEIAKAVSQIKKDTIRPEKVKEFDAVAPRSIKKNETEKKLTDLGKKIEEKSLALKGLKPESEEFKKNVDELGALSAEIGKITSSDDFRMAYSMNDADVKKINEYFKSDEWKGKVKELKTNMNIEIPEMPEMDFDFPEPPQPPLPPTTLNEKDFPRSKVKIYTFKDMKDMKWSPKASMAFKSAEDAKESASTAKKRAELDRKRAKLNEKRAKLEGERAKLDAERRALEGNKSVYIYSNSFKPMKFDKVKVMTMNNNNAKIITGSGLQKYSGDTANMKFYIDGKEVTKKELDDLSPNDIKNMNVNKRTTDGKSSGEIRIETKK</sequence>
<dbReference type="RefSeq" id="WP_089756841.1">
    <property type="nucleotide sequence ID" value="NZ_FNKL01000004.1"/>
</dbReference>
<feature type="compositionally biased region" description="Basic and acidic residues" evidence="2">
    <location>
        <begin position="599"/>
        <end position="615"/>
    </location>
</feature>
<gene>
    <name evidence="5" type="ORF">SAMN05421664_3344</name>
</gene>